<evidence type="ECO:0000256" key="1">
    <source>
        <dbReference type="SAM" id="MobiDB-lite"/>
    </source>
</evidence>
<feature type="region of interest" description="Disordered" evidence="1">
    <location>
        <begin position="1"/>
        <end position="21"/>
    </location>
</feature>
<name>A0A2P2M9P8_RHIMU</name>
<dbReference type="AlphaFoldDB" id="A0A2P2M9P8"/>
<dbReference type="EMBL" id="GGEC01046484">
    <property type="protein sequence ID" value="MBX26968.1"/>
    <property type="molecule type" value="Transcribed_RNA"/>
</dbReference>
<dbReference type="EMBL" id="GGEC01046482">
    <property type="protein sequence ID" value="MBX26966.1"/>
    <property type="molecule type" value="Transcribed_RNA"/>
</dbReference>
<reference evidence="2" key="1">
    <citation type="submission" date="2018-02" db="EMBL/GenBank/DDBJ databases">
        <title>Rhizophora mucronata_Transcriptome.</title>
        <authorList>
            <person name="Meera S.P."/>
            <person name="Sreeshan A."/>
            <person name="Augustine A."/>
        </authorList>
    </citation>
    <scope>NUCLEOTIDE SEQUENCE</scope>
    <source>
        <tissue evidence="2">Leaf</tissue>
    </source>
</reference>
<sequence>MSMIGASSLATTKEFSVSPERERGQFALKKITLSEMHP</sequence>
<proteinExistence type="predicted"/>
<accession>A0A2P2M9P8</accession>
<protein>
    <submittedName>
        <fullName evidence="2">Uncharacterized protein</fullName>
    </submittedName>
</protein>
<organism evidence="2">
    <name type="scientific">Rhizophora mucronata</name>
    <name type="common">Asiatic mangrove</name>
    <dbReference type="NCBI Taxonomy" id="61149"/>
    <lineage>
        <taxon>Eukaryota</taxon>
        <taxon>Viridiplantae</taxon>
        <taxon>Streptophyta</taxon>
        <taxon>Embryophyta</taxon>
        <taxon>Tracheophyta</taxon>
        <taxon>Spermatophyta</taxon>
        <taxon>Magnoliopsida</taxon>
        <taxon>eudicotyledons</taxon>
        <taxon>Gunneridae</taxon>
        <taxon>Pentapetalae</taxon>
        <taxon>rosids</taxon>
        <taxon>fabids</taxon>
        <taxon>Malpighiales</taxon>
        <taxon>Rhizophoraceae</taxon>
        <taxon>Rhizophora</taxon>
    </lineage>
</organism>
<evidence type="ECO:0000313" key="2">
    <source>
        <dbReference type="EMBL" id="MBX26968.1"/>
    </source>
</evidence>